<dbReference type="GO" id="GO:0006888">
    <property type="term" value="P:endoplasmic reticulum to Golgi vesicle-mediated transport"/>
    <property type="evidence" value="ECO:0007669"/>
    <property type="project" value="TreeGrafter"/>
</dbReference>
<keyword evidence="9" id="KW-1185">Reference proteome</keyword>
<dbReference type="GO" id="GO:0030134">
    <property type="term" value="C:COPII-coated ER to Golgi transport vesicle"/>
    <property type="evidence" value="ECO:0007669"/>
    <property type="project" value="TreeGrafter"/>
</dbReference>
<dbReference type="Proteomes" id="UP000050795">
    <property type="component" value="Unassembled WGS sequence"/>
</dbReference>
<comment type="subcellular location">
    <subcellularLocation>
        <location evidence="1">Membrane</location>
        <topology evidence="1">Single-pass type I membrane protein</topology>
    </subcellularLocation>
</comment>
<evidence type="ECO:0000256" key="2">
    <source>
        <dbReference type="ARBA" id="ARBA00022692"/>
    </source>
</evidence>
<dbReference type="InterPro" id="IPR051136">
    <property type="entry name" value="Intracellular_Lectin-GPT"/>
</dbReference>
<reference evidence="10" key="2">
    <citation type="submission" date="2023-11" db="UniProtKB">
        <authorList>
            <consortium name="WormBaseParasite"/>
        </authorList>
    </citation>
    <scope>IDENTIFICATION</scope>
</reference>
<keyword evidence="3 7" id="KW-0732">Signal</keyword>
<feature type="signal peptide" evidence="7">
    <location>
        <begin position="1"/>
        <end position="18"/>
    </location>
</feature>
<dbReference type="GO" id="GO:0005789">
    <property type="term" value="C:endoplasmic reticulum membrane"/>
    <property type="evidence" value="ECO:0007669"/>
    <property type="project" value="TreeGrafter"/>
</dbReference>
<feature type="chain" id="PRO_5041685625" description="L-type lectin-like domain-containing protein" evidence="7">
    <location>
        <begin position="19"/>
        <end position="310"/>
    </location>
</feature>
<dbReference type="Gene3D" id="2.60.120.200">
    <property type="match status" value="1"/>
</dbReference>
<sequence>MLVIILTFCLVLTKPVYSQYEIRDNSLAPPFTNLYWKPYGTAVIEPGFVRLTSDVKSSQGGIYNTKPLITRDWEVIIAFHVHSPKVLVGDGFAFWYTQHPPSHGPAFGSREKFRGLAVFFDTYANQNGEHSHDHPYISAMINDGTKHYDHDKDGTLTELAGCSNNFRNTDHSMAYIRYNNNQLKVSIKSEAMADPVECFTVDGVHLPTGYYIGVTAATGDLSDNHDIYSIHTYELDRSLKDDPFADYSRIEPSAEHESAPRARVEDSPPSKAGRIFSFVFWLVMIGFIVGGGYFGYQYYKKRQRQMKRFY</sequence>
<name>A0AA85IS60_TRIRE</name>
<reference evidence="9" key="1">
    <citation type="submission" date="2022-06" db="EMBL/GenBank/DDBJ databases">
        <authorList>
            <person name="Berger JAMES D."/>
            <person name="Berger JAMES D."/>
        </authorList>
    </citation>
    <scope>NUCLEOTIDE SEQUENCE [LARGE SCALE GENOMIC DNA]</scope>
</reference>
<evidence type="ECO:0000256" key="6">
    <source>
        <dbReference type="SAM" id="Phobius"/>
    </source>
</evidence>
<dbReference type="PANTHER" id="PTHR12223">
    <property type="entry name" value="VESICULAR MANNOSE-BINDING LECTIN"/>
    <property type="match status" value="1"/>
</dbReference>
<protein>
    <recommendedName>
        <fullName evidence="8">L-type lectin-like domain-containing protein</fullName>
    </recommendedName>
</protein>
<evidence type="ECO:0000256" key="4">
    <source>
        <dbReference type="ARBA" id="ARBA00022989"/>
    </source>
</evidence>
<evidence type="ECO:0000256" key="7">
    <source>
        <dbReference type="SAM" id="SignalP"/>
    </source>
</evidence>
<dbReference type="SUPFAM" id="SSF49899">
    <property type="entry name" value="Concanavalin A-like lectins/glucanases"/>
    <property type="match status" value="1"/>
</dbReference>
<feature type="transmembrane region" description="Helical" evidence="6">
    <location>
        <begin position="278"/>
        <end position="299"/>
    </location>
</feature>
<proteinExistence type="predicted"/>
<dbReference type="GO" id="GO:0005537">
    <property type="term" value="F:D-mannose binding"/>
    <property type="evidence" value="ECO:0007669"/>
    <property type="project" value="TreeGrafter"/>
</dbReference>
<dbReference type="AlphaFoldDB" id="A0AA85IS60"/>
<evidence type="ECO:0000259" key="8">
    <source>
        <dbReference type="PROSITE" id="PS51328"/>
    </source>
</evidence>
<dbReference type="PANTHER" id="PTHR12223:SF45">
    <property type="entry name" value="RE50040P"/>
    <property type="match status" value="1"/>
</dbReference>
<accession>A0AA85IS60</accession>
<evidence type="ECO:0000256" key="3">
    <source>
        <dbReference type="ARBA" id="ARBA00022729"/>
    </source>
</evidence>
<dbReference type="Pfam" id="PF03388">
    <property type="entry name" value="Lectin_leg-like"/>
    <property type="match status" value="1"/>
</dbReference>
<keyword evidence="2 6" id="KW-0812">Transmembrane</keyword>
<feature type="domain" description="L-type lectin-like" evidence="8">
    <location>
        <begin position="14"/>
        <end position="235"/>
    </location>
</feature>
<dbReference type="WBParaSite" id="TREG1_106970.1">
    <property type="protein sequence ID" value="TREG1_106970.1"/>
    <property type="gene ID" value="TREG1_106970"/>
</dbReference>
<dbReference type="GO" id="GO:0005793">
    <property type="term" value="C:endoplasmic reticulum-Golgi intermediate compartment"/>
    <property type="evidence" value="ECO:0007669"/>
    <property type="project" value="TreeGrafter"/>
</dbReference>
<evidence type="ECO:0000256" key="5">
    <source>
        <dbReference type="ARBA" id="ARBA00023136"/>
    </source>
</evidence>
<keyword evidence="5 6" id="KW-0472">Membrane</keyword>
<evidence type="ECO:0000313" key="9">
    <source>
        <dbReference type="Proteomes" id="UP000050795"/>
    </source>
</evidence>
<dbReference type="InterPro" id="IPR005052">
    <property type="entry name" value="Lectin_leg"/>
</dbReference>
<dbReference type="InterPro" id="IPR013320">
    <property type="entry name" value="ConA-like_dom_sf"/>
</dbReference>
<keyword evidence="4 6" id="KW-1133">Transmembrane helix</keyword>
<dbReference type="PROSITE" id="PS51328">
    <property type="entry name" value="L_LECTIN_LIKE"/>
    <property type="match status" value="1"/>
</dbReference>
<evidence type="ECO:0000313" key="10">
    <source>
        <dbReference type="WBParaSite" id="TREG1_106970.1"/>
    </source>
</evidence>
<dbReference type="GO" id="GO:0000139">
    <property type="term" value="C:Golgi membrane"/>
    <property type="evidence" value="ECO:0007669"/>
    <property type="project" value="TreeGrafter"/>
</dbReference>
<evidence type="ECO:0000256" key="1">
    <source>
        <dbReference type="ARBA" id="ARBA00004479"/>
    </source>
</evidence>
<organism evidence="9 10">
    <name type="scientific">Trichobilharzia regenti</name>
    <name type="common">Nasal bird schistosome</name>
    <dbReference type="NCBI Taxonomy" id="157069"/>
    <lineage>
        <taxon>Eukaryota</taxon>
        <taxon>Metazoa</taxon>
        <taxon>Spiralia</taxon>
        <taxon>Lophotrochozoa</taxon>
        <taxon>Platyhelminthes</taxon>
        <taxon>Trematoda</taxon>
        <taxon>Digenea</taxon>
        <taxon>Strigeidida</taxon>
        <taxon>Schistosomatoidea</taxon>
        <taxon>Schistosomatidae</taxon>
        <taxon>Trichobilharzia</taxon>
    </lineage>
</organism>